<dbReference type="RefSeq" id="WP_163920603.1">
    <property type="nucleotide sequence ID" value="NZ_AP022593.1"/>
</dbReference>
<dbReference type="Proteomes" id="UP000467428">
    <property type="component" value="Chromosome"/>
</dbReference>
<keyword evidence="2" id="KW-1185">Reference proteome</keyword>
<accession>A0A7I7S359</accession>
<geneLocation type="plasmid" evidence="2">
    <name>pjcm18538 dna</name>
</geneLocation>
<dbReference type="KEGG" id="marz:MARA_43380"/>
<dbReference type="EMBL" id="AP022593">
    <property type="protein sequence ID" value="BBY50870.1"/>
    <property type="molecule type" value="Genomic_DNA"/>
</dbReference>
<proteinExistence type="predicted"/>
<dbReference type="AlphaFoldDB" id="A0A7I7S359"/>
<gene>
    <name evidence="1" type="ORF">MARA_43380</name>
</gene>
<evidence type="ECO:0000313" key="1">
    <source>
        <dbReference type="EMBL" id="BBY50870.1"/>
    </source>
</evidence>
<protein>
    <submittedName>
        <fullName evidence="1">Uncharacterized protein</fullName>
    </submittedName>
</protein>
<organism evidence="1 2">
    <name type="scientific">Mycolicibacterium arabiense</name>
    <dbReference type="NCBI Taxonomy" id="1286181"/>
    <lineage>
        <taxon>Bacteria</taxon>
        <taxon>Bacillati</taxon>
        <taxon>Actinomycetota</taxon>
        <taxon>Actinomycetes</taxon>
        <taxon>Mycobacteriales</taxon>
        <taxon>Mycobacteriaceae</taxon>
        <taxon>Mycolicibacterium</taxon>
    </lineage>
</organism>
<reference evidence="1 2" key="1">
    <citation type="journal article" date="2019" name="Emerg. Microbes Infect.">
        <title>Comprehensive subspecies identification of 175 nontuberculous mycobacteria species based on 7547 genomic profiles.</title>
        <authorList>
            <person name="Matsumoto Y."/>
            <person name="Kinjo T."/>
            <person name="Motooka D."/>
            <person name="Nabeya D."/>
            <person name="Jung N."/>
            <person name="Uechi K."/>
            <person name="Horii T."/>
            <person name="Iida T."/>
            <person name="Fujita J."/>
            <person name="Nakamura S."/>
        </authorList>
    </citation>
    <scope>NUCLEOTIDE SEQUENCE [LARGE SCALE GENOMIC DNA]</scope>
    <source>
        <strain evidence="1 2">JCM 18538</strain>
    </source>
</reference>
<sequence>MLPDVIRATVGAALGDLGGLFDQRGVVFNATLKFDDVALPGGTTLLRPGAHDAIVRFAPVGTGSVPRTVCIKVPGAYGPGRDQDFLFATSGDGAPLHHAVLSSASATGLYSSLWLYLAGVRPVAFGARVAAAEPKRGDTVDFLLGGVLSRFGRIGTLTLGERAAGNDVEFSAGHGGGGLRALPPALLYRG</sequence>
<name>A0A7I7S359_9MYCO</name>
<evidence type="ECO:0000313" key="2">
    <source>
        <dbReference type="Proteomes" id="UP000467428"/>
    </source>
</evidence>